<dbReference type="InterPro" id="IPR050188">
    <property type="entry name" value="RluA_PseudoU_synthase"/>
</dbReference>
<dbReference type="EMBL" id="JAJCIS010000027">
    <property type="protein sequence ID" value="MCB7389469.1"/>
    <property type="molecule type" value="Genomic_DNA"/>
</dbReference>
<dbReference type="InterPro" id="IPR006145">
    <property type="entry name" value="PsdUridine_synth_RsuA/RluA"/>
</dbReference>
<dbReference type="Proteomes" id="UP001299546">
    <property type="component" value="Unassembled WGS sequence"/>
</dbReference>
<proteinExistence type="predicted"/>
<dbReference type="Pfam" id="PF00849">
    <property type="entry name" value="PseudoU_synth_2"/>
    <property type="match status" value="1"/>
</dbReference>
<evidence type="ECO:0000313" key="5">
    <source>
        <dbReference type="EMBL" id="MCB7389469.1"/>
    </source>
</evidence>
<keyword evidence="6" id="KW-1185">Reference proteome</keyword>
<evidence type="ECO:0000256" key="1">
    <source>
        <dbReference type="ARBA" id="ARBA00000073"/>
    </source>
</evidence>
<dbReference type="SUPFAM" id="SSF55120">
    <property type="entry name" value="Pseudouridine synthase"/>
    <property type="match status" value="1"/>
</dbReference>
<dbReference type="CDD" id="cd02869">
    <property type="entry name" value="PseudoU_synth_RluA_like"/>
    <property type="match status" value="1"/>
</dbReference>
<protein>
    <recommendedName>
        <fullName evidence="2">RNA pseudouridylate synthase</fullName>
    </recommendedName>
    <alternativeName>
        <fullName evidence="3">RNA-uridine isomerase</fullName>
    </alternativeName>
</protein>
<accession>A0ABS8DNH6</accession>
<evidence type="ECO:0000256" key="2">
    <source>
        <dbReference type="ARBA" id="ARBA00031870"/>
    </source>
</evidence>
<organism evidence="5 6">
    <name type="scientific">Bariatricus massiliensis</name>
    <dbReference type="NCBI Taxonomy" id="1745713"/>
    <lineage>
        <taxon>Bacteria</taxon>
        <taxon>Bacillati</taxon>
        <taxon>Bacillota</taxon>
        <taxon>Clostridia</taxon>
        <taxon>Lachnospirales</taxon>
        <taxon>Lachnospiraceae</taxon>
        <taxon>Bariatricus</taxon>
    </lineage>
</organism>
<dbReference type="RefSeq" id="WP_066733509.1">
    <property type="nucleotide sequence ID" value="NZ_JAJCIQ010000026.1"/>
</dbReference>
<reference evidence="5 6" key="1">
    <citation type="submission" date="2021-10" db="EMBL/GenBank/DDBJ databases">
        <title>Collection of gut derived symbiotic bacterial strains cultured from healthy donors.</title>
        <authorList>
            <person name="Lin H."/>
            <person name="Littmann E."/>
            <person name="Kohout C."/>
            <person name="Pamer E.G."/>
        </authorList>
    </citation>
    <scope>NUCLEOTIDE SEQUENCE [LARGE SCALE GENOMIC DNA]</scope>
    <source>
        <strain evidence="5 6">DFI.1.165</strain>
    </source>
</reference>
<dbReference type="PANTHER" id="PTHR21600">
    <property type="entry name" value="MITOCHONDRIAL RNA PSEUDOURIDINE SYNTHASE"/>
    <property type="match status" value="1"/>
</dbReference>
<evidence type="ECO:0000313" key="6">
    <source>
        <dbReference type="Proteomes" id="UP001299546"/>
    </source>
</evidence>
<evidence type="ECO:0000256" key="3">
    <source>
        <dbReference type="ARBA" id="ARBA00033164"/>
    </source>
</evidence>
<feature type="domain" description="Pseudouridine synthase RsuA/RluA-like" evidence="4">
    <location>
        <begin position="18"/>
        <end position="184"/>
    </location>
</feature>
<comment type="catalytic activity">
    <reaction evidence="1">
        <text>a uridine in RNA = a pseudouridine in RNA</text>
        <dbReference type="Rhea" id="RHEA:48348"/>
        <dbReference type="Rhea" id="RHEA-COMP:12068"/>
        <dbReference type="Rhea" id="RHEA-COMP:12069"/>
        <dbReference type="ChEBI" id="CHEBI:65314"/>
        <dbReference type="ChEBI" id="CHEBI:65315"/>
    </reaction>
</comment>
<dbReference type="InterPro" id="IPR020103">
    <property type="entry name" value="PsdUridine_synth_cat_dom_sf"/>
</dbReference>
<comment type="caution">
    <text evidence="5">The sequence shown here is derived from an EMBL/GenBank/DDBJ whole genome shotgun (WGS) entry which is preliminary data.</text>
</comment>
<sequence length="244" mass="26840">MEAAKYYKNIKILYEDDHILVCVKPSGVPVQTKSMGTADMVSILKSYLSQKQPKGIPYVGVIHRLDQPVEGILVFAKTSADAAKLNRQLTGSEFGKHYLAVVCGCPSSPDGVLSCYLKKDGRTNTSCVCSKNEPGAKHAELSYQMLQTAPASSISSAKEETSPLSLLQITLKTGRHHQIRVQFADAGLPLWGDTKYNPEFTGRRGYFPVALCAFRLCFSHPQTKKAMEFKITPEGPGFAPFYRT</sequence>
<name>A0ABS8DNH6_9FIRM</name>
<evidence type="ECO:0000259" key="4">
    <source>
        <dbReference type="Pfam" id="PF00849"/>
    </source>
</evidence>
<gene>
    <name evidence="5" type="ORF">LIZ65_19490</name>
</gene>
<dbReference type="Gene3D" id="3.30.2350.10">
    <property type="entry name" value="Pseudouridine synthase"/>
    <property type="match status" value="1"/>
</dbReference>